<proteinExistence type="predicted"/>
<dbReference type="RefSeq" id="WP_280653797.1">
    <property type="nucleotide sequence ID" value="NZ_JANQDH010000033.1"/>
</dbReference>
<evidence type="ECO:0000313" key="3">
    <source>
        <dbReference type="Proteomes" id="UP001159387"/>
    </source>
</evidence>
<sequence>MNTNAKKISKAAAIASLLAGGAVAGSFVAGQPAQAQIANSASVAVTNILTNGNTVTFAGEMVMPEDSGVTLTGGMSLGLTYTANGGGDNYLLQSASFNISTKVTAVQSVAASTARAIDSALVGSRFGDIIGVLEAAGME</sequence>
<evidence type="ECO:0000313" key="2">
    <source>
        <dbReference type="EMBL" id="MDH6059787.1"/>
    </source>
</evidence>
<keyword evidence="1" id="KW-0732">Signal</keyword>
<comment type="caution">
    <text evidence="2">The sequence shown here is derived from an EMBL/GenBank/DDBJ whole genome shotgun (WGS) entry which is preliminary data.</text>
</comment>
<organism evidence="2 3">
    <name type="scientific">Chrysosporum bergii ANA360D</name>
    <dbReference type="NCBI Taxonomy" id="617107"/>
    <lineage>
        <taxon>Bacteria</taxon>
        <taxon>Bacillati</taxon>
        <taxon>Cyanobacteriota</taxon>
        <taxon>Cyanophyceae</taxon>
        <taxon>Nostocales</taxon>
        <taxon>Nodulariaceae</taxon>
        <taxon>Chrysosporum</taxon>
    </lineage>
</organism>
<protein>
    <submittedName>
        <fullName evidence="2">TEK-like protein</fullName>
    </submittedName>
</protein>
<dbReference type="AlphaFoldDB" id="A0AA43KAZ8"/>
<dbReference type="EMBL" id="JANQDH010000033">
    <property type="protein sequence ID" value="MDH6059787.1"/>
    <property type="molecule type" value="Genomic_DNA"/>
</dbReference>
<feature type="chain" id="PRO_5041293022" evidence="1">
    <location>
        <begin position="25"/>
        <end position="139"/>
    </location>
</feature>
<keyword evidence="3" id="KW-1185">Reference proteome</keyword>
<name>A0AA43KAZ8_9CYAN</name>
<accession>A0AA43KAZ8</accession>
<evidence type="ECO:0000256" key="1">
    <source>
        <dbReference type="SAM" id="SignalP"/>
    </source>
</evidence>
<dbReference type="Proteomes" id="UP001159387">
    <property type="component" value="Unassembled WGS sequence"/>
</dbReference>
<reference evidence="2 3" key="1">
    <citation type="journal article" date="2023" name="J. Phycol.">
        <title>Chrysosporum ovalisporum is synonymous with the true-branching cyanobacterium Umezakia natans (Nostocales/Aphanizomenonaceae).</title>
        <authorList>
            <person name="McGregor G.B."/>
            <person name="Sendall B.C."/>
            <person name="Niiyama Y."/>
            <person name="Tuji A."/>
            <person name="Willis A."/>
        </authorList>
    </citation>
    <scope>NUCLEOTIDE SEQUENCE [LARGE SCALE GENOMIC DNA]</scope>
    <source>
        <strain evidence="2 3">ANA360D</strain>
    </source>
</reference>
<feature type="signal peptide" evidence="1">
    <location>
        <begin position="1"/>
        <end position="24"/>
    </location>
</feature>
<gene>
    <name evidence="2" type="ORF">NWP17_04935</name>
</gene>